<dbReference type="Proteomes" id="UP000308600">
    <property type="component" value="Unassembled WGS sequence"/>
</dbReference>
<evidence type="ECO:0000313" key="2">
    <source>
        <dbReference type="Proteomes" id="UP000308600"/>
    </source>
</evidence>
<gene>
    <name evidence="1" type="ORF">BDN72DRAFT_843727</name>
</gene>
<organism evidence="1 2">
    <name type="scientific">Pluteus cervinus</name>
    <dbReference type="NCBI Taxonomy" id="181527"/>
    <lineage>
        <taxon>Eukaryota</taxon>
        <taxon>Fungi</taxon>
        <taxon>Dikarya</taxon>
        <taxon>Basidiomycota</taxon>
        <taxon>Agaricomycotina</taxon>
        <taxon>Agaricomycetes</taxon>
        <taxon>Agaricomycetidae</taxon>
        <taxon>Agaricales</taxon>
        <taxon>Pluteineae</taxon>
        <taxon>Pluteaceae</taxon>
        <taxon>Pluteus</taxon>
    </lineage>
</organism>
<sequence>MRPHINGTLEFTLTPHRDHSSSKYSILSFSTSWLDALYVCLSGTLLIAKSG</sequence>
<reference evidence="1 2" key="1">
    <citation type="journal article" date="2019" name="Nat. Ecol. Evol.">
        <title>Megaphylogeny resolves global patterns of mushroom evolution.</title>
        <authorList>
            <person name="Varga T."/>
            <person name="Krizsan K."/>
            <person name="Foldi C."/>
            <person name="Dima B."/>
            <person name="Sanchez-Garcia M."/>
            <person name="Sanchez-Ramirez S."/>
            <person name="Szollosi G.J."/>
            <person name="Szarkandi J.G."/>
            <person name="Papp V."/>
            <person name="Albert L."/>
            <person name="Andreopoulos W."/>
            <person name="Angelini C."/>
            <person name="Antonin V."/>
            <person name="Barry K.W."/>
            <person name="Bougher N.L."/>
            <person name="Buchanan P."/>
            <person name="Buyck B."/>
            <person name="Bense V."/>
            <person name="Catcheside P."/>
            <person name="Chovatia M."/>
            <person name="Cooper J."/>
            <person name="Damon W."/>
            <person name="Desjardin D."/>
            <person name="Finy P."/>
            <person name="Geml J."/>
            <person name="Haridas S."/>
            <person name="Hughes K."/>
            <person name="Justo A."/>
            <person name="Karasinski D."/>
            <person name="Kautmanova I."/>
            <person name="Kiss B."/>
            <person name="Kocsube S."/>
            <person name="Kotiranta H."/>
            <person name="LaButti K.M."/>
            <person name="Lechner B.E."/>
            <person name="Liimatainen K."/>
            <person name="Lipzen A."/>
            <person name="Lukacs Z."/>
            <person name="Mihaltcheva S."/>
            <person name="Morgado L.N."/>
            <person name="Niskanen T."/>
            <person name="Noordeloos M.E."/>
            <person name="Ohm R.A."/>
            <person name="Ortiz-Santana B."/>
            <person name="Ovrebo C."/>
            <person name="Racz N."/>
            <person name="Riley R."/>
            <person name="Savchenko A."/>
            <person name="Shiryaev A."/>
            <person name="Soop K."/>
            <person name="Spirin V."/>
            <person name="Szebenyi C."/>
            <person name="Tomsovsky M."/>
            <person name="Tulloss R.E."/>
            <person name="Uehling J."/>
            <person name="Grigoriev I.V."/>
            <person name="Vagvolgyi C."/>
            <person name="Papp T."/>
            <person name="Martin F.M."/>
            <person name="Miettinen O."/>
            <person name="Hibbett D.S."/>
            <person name="Nagy L.G."/>
        </authorList>
    </citation>
    <scope>NUCLEOTIDE SEQUENCE [LARGE SCALE GENOMIC DNA]</scope>
    <source>
        <strain evidence="1 2">NL-1719</strain>
    </source>
</reference>
<proteinExistence type="predicted"/>
<accession>A0ACD3AMB8</accession>
<evidence type="ECO:0000313" key="1">
    <source>
        <dbReference type="EMBL" id="TFK66853.1"/>
    </source>
</evidence>
<keyword evidence="2" id="KW-1185">Reference proteome</keyword>
<dbReference type="EMBL" id="ML208392">
    <property type="protein sequence ID" value="TFK66853.1"/>
    <property type="molecule type" value="Genomic_DNA"/>
</dbReference>
<protein>
    <submittedName>
        <fullName evidence="1">Uncharacterized protein</fullName>
    </submittedName>
</protein>
<name>A0ACD3AMB8_9AGAR</name>